<proteinExistence type="inferred from homology"/>
<dbReference type="InterPro" id="IPR001232">
    <property type="entry name" value="SKP1-like"/>
</dbReference>
<dbReference type="STRING" id="52247.A0A4V4NFH5"/>
<name>A0A4V4NFH5_9ASCO</name>
<dbReference type="AlphaFoldDB" id="A0A4V4NFH5"/>
<dbReference type="EMBL" id="SELW01000541">
    <property type="protein sequence ID" value="TID22578.1"/>
    <property type="molecule type" value="Genomic_DNA"/>
</dbReference>
<protein>
    <recommendedName>
        <fullName evidence="3">Elongin-C</fullName>
    </recommendedName>
</protein>
<dbReference type="Pfam" id="PF03931">
    <property type="entry name" value="Skp1_POZ"/>
    <property type="match status" value="1"/>
</dbReference>
<dbReference type="SMART" id="SM00512">
    <property type="entry name" value="Skp1"/>
    <property type="match status" value="1"/>
</dbReference>
<accession>A0A4V4NFH5</accession>
<evidence type="ECO:0000256" key="4">
    <source>
        <dbReference type="ARBA" id="ARBA00023242"/>
    </source>
</evidence>
<gene>
    <name evidence="6" type="ORF">CANINC_003353</name>
</gene>
<reference evidence="6 7" key="1">
    <citation type="journal article" date="2019" name="Front. Genet.">
        <title>Whole-Genome Sequencing of the Opportunistic Yeast Pathogen Candida inconspicua Uncovers Its Hybrid Origin.</title>
        <authorList>
            <person name="Mixao V."/>
            <person name="Hansen A.P."/>
            <person name="Saus E."/>
            <person name="Boekhout T."/>
            <person name="Lass-Florl C."/>
            <person name="Gabaldon T."/>
        </authorList>
    </citation>
    <scope>NUCLEOTIDE SEQUENCE [LARGE SCALE GENOMIC DNA]</scope>
    <source>
        <strain evidence="6 7">CBS 180</strain>
    </source>
</reference>
<evidence type="ECO:0000259" key="5">
    <source>
        <dbReference type="Pfam" id="PF03931"/>
    </source>
</evidence>
<dbReference type="Proteomes" id="UP000307173">
    <property type="component" value="Unassembled WGS sequence"/>
</dbReference>
<dbReference type="GO" id="GO:0006511">
    <property type="term" value="P:ubiquitin-dependent protein catabolic process"/>
    <property type="evidence" value="ECO:0007669"/>
    <property type="project" value="InterPro"/>
</dbReference>
<comment type="caution">
    <text evidence="6">The sequence shown here is derived from an EMBL/GenBank/DDBJ whole genome shotgun (WGS) entry which is preliminary data.</text>
</comment>
<dbReference type="InterPro" id="IPR016073">
    <property type="entry name" value="Skp1_comp_POZ"/>
</dbReference>
<evidence type="ECO:0000313" key="7">
    <source>
        <dbReference type="Proteomes" id="UP000307173"/>
    </source>
</evidence>
<sequence length="124" mass="13588">MLGAYLLQDQKKLVRTIYSSYKSGFHSQYNMSDYITLIASDGSRCIIPRSAGCLSATIRASLDNQFLASNKDEVQLPSISGVVLEKTAEYAICANEGTVEALDRFTLPTELALEVLVAADYLQL</sequence>
<evidence type="ECO:0000256" key="1">
    <source>
        <dbReference type="ARBA" id="ARBA00004123"/>
    </source>
</evidence>
<feature type="domain" description="SKP1 component POZ" evidence="5">
    <location>
        <begin position="34"/>
        <end position="91"/>
    </location>
</feature>
<organism evidence="6 7">
    <name type="scientific">Pichia inconspicua</name>
    <dbReference type="NCBI Taxonomy" id="52247"/>
    <lineage>
        <taxon>Eukaryota</taxon>
        <taxon>Fungi</taxon>
        <taxon>Dikarya</taxon>
        <taxon>Ascomycota</taxon>
        <taxon>Saccharomycotina</taxon>
        <taxon>Pichiomycetes</taxon>
        <taxon>Pichiales</taxon>
        <taxon>Pichiaceae</taxon>
        <taxon>Pichia</taxon>
    </lineage>
</organism>
<dbReference type="PANTHER" id="PTHR20648">
    <property type="entry name" value="ELONGIN-C"/>
    <property type="match status" value="1"/>
</dbReference>
<dbReference type="InterPro" id="IPR039948">
    <property type="entry name" value="ELC1"/>
</dbReference>
<dbReference type="Gene3D" id="3.30.710.10">
    <property type="entry name" value="Potassium Channel Kv1.1, Chain A"/>
    <property type="match status" value="1"/>
</dbReference>
<dbReference type="InterPro" id="IPR011333">
    <property type="entry name" value="SKP1/BTB/POZ_sf"/>
</dbReference>
<evidence type="ECO:0000256" key="2">
    <source>
        <dbReference type="ARBA" id="ARBA00009993"/>
    </source>
</evidence>
<evidence type="ECO:0000256" key="3">
    <source>
        <dbReference type="ARBA" id="ARBA00021347"/>
    </source>
</evidence>
<keyword evidence="7" id="KW-1185">Reference proteome</keyword>
<evidence type="ECO:0000313" key="6">
    <source>
        <dbReference type="EMBL" id="TID22578.1"/>
    </source>
</evidence>
<keyword evidence="4" id="KW-0539">Nucleus</keyword>
<dbReference type="FunFam" id="3.30.710.10:FF:000035">
    <property type="entry name" value="Elongin C transcription elongation factor"/>
    <property type="match status" value="1"/>
</dbReference>
<comment type="subcellular location">
    <subcellularLocation>
        <location evidence="1">Nucleus</location>
    </subcellularLocation>
</comment>
<dbReference type="SUPFAM" id="SSF54695">
    <property type="entry name" value="POZ domain"/>
    <property type="match status" value="1"/>
</dbReference>
<dbReference type="OrthoDB" id="249087at2759"/>
<comment type="similarity">
    <text evidence="2">Belongs to the SKP1 family.</text>
</comment>
<dbReference type="GO" id="GO:0005634">
    <property type="term" value="C:nucleus"/>
    <property type="evidence" value="ECO:0007669"/>
    <property type="project" value="UniProtKB-SubCell"/>
</dbReference>